<keyword evidence="4" id="KW-1185">Reference proteome</keyword>
<accession>H9UHY6</accession>
<dbReference type="HOGENOM" id="CLU_1249978_0_0_12"/>
<keyword evidence="2" id="KW-0812">Transmembrane</keyword>
<organism evidence="3 4">
    <name type="scientific">Spirochaeta africana (strain ATCC 700263 / DSM 8902 / Z-7692)</name>
    <dbReference type="NCBI Taxonomy" id="889378"/>
    <lineage>
        <taxon>Bacteria</taxon>
        <taxon>Pseudomonadati</taxon>
        <taxon>Spirochaetota</taxon>
        <taxon>Spirochaetia</taxon>
        <taxon>Spirochaetales</taxon>
        <taxon>Spirochaetaceae</taxon>
        <taxon>Spirochaeta</taxon>
    </lineage>
</organism>
<keyword evidence="2" id="KW-1133">Transmembrane helix</keyword>
<dbReference type="KEGG" id="sfc:Spiaf_1042"/>
<reference evidence="4" key="1">
    <citation type="journal article" date="2013" name="Stand. Genomic Sci.">
        <title>Complete genome sequence of the halophilic bacterium Spirochaeta africana type strain (Z-7692(T)) from the alkaline Lake Magadi in the East African Rift.</title>
        <authorList>
            <person name="Liolos K."/>
            <person name="Abt B."/>
            <person name="Scheuner C."/>
            <person name="Teshima H."/>
            <person name="Held B."/>
            <person name="Lapidus A."/>
            <person name="Nolan M."/>
            <person name="Lucas S."/>
            <person name="Deshpande S."/>
            <person name="Cheng J.F."/>
            <person name="Tapia R."/>
            <person name="Goodwin L.A."/>
            <person name="Pitluck S."/>
            <person name="Pagani I."/>
            <person name="Ivanova N."/>
            <person name="Mavromatis K."/>
            <person name="Mikhailova N."/>
            <person name="Huntemann M."/>
            <person name="Pati A."/>
            <person name="Chen A."/>
            <person name="Palaniappan K."/>
            <person name="Land M."/>
            <person name="Rohde M."/>
            <person name="Tindall B.J."/>
            <person name="Detter J.C."/>
            <person name="Goker M."/>
            <person name="Bristow J."/>
            <person name="Eisen J.A."/>
            <person name="Markowitz V."/>
            <person name="Hugenholtz P."/>
            <person name="Woyke T."/>
            <person name="Klenk H.P."/>
            <person name="Kyrpides N.C."/>
        </authorList>
    </citation>
    <scope>NUCLEOTIDE SEQUENCE</scope>
    <source>
        <strain evidence="4">ATCC 700263 / DSM 8902 / Z-7692</strain>
    </source>
</reference>
<feature type="transmembrane region" description="Helical" evidence="2">
    <location>
        <begin position="90"/>
        <end position="107"/>
    </location>
</feature>
<dbReference type="Proteomes" id="UP000007383">
    <property type="component" value="Chromosome"/>
</dbReference>
<gene>
    <name evidence="3" type="ordered locus">Spiaf_1042</name>
</gene>
<evidence type="ECO:0000256" key="1">
    <source>
        <dbReference type="SAM" id="MobiDB-lite"/>
    </source>
</evidence>
<dbReference type="PATRIC" id="fig|889378.3.peg.1043"/>
<protein>
    <submittedName>
        <fullName evidence="3">Uncharacterized protein</fullName>
    </submittedName>
</protein>
<sequence length="221" mass="22639">MPFPDSDRQAERPPYPLPCFFSTLGIMTGILIGTLLFFTRMIGGAAPAEALQIAGQFIFVWNAVAIGAAVVAVGWFLGGNRQPGKRPETALLSGLVALLGLAGAVYLRSGKAAWWYGGSALVLLGSGVLAWGGLPGAGAGVFGAAAIAGGQYLRALHQREVSGTSGARRGYHTAPGAGNTRTDRNPPPPNSDGMRYAGGQSLDETTAETRDPGSAKAPGDT</sequence>
<evidence type="ECO:0000256" key="2">
    <source>
        <dbReference type="SAM" id="Phobius"/>
    </source>
</evidence>
<dbReference type="EMBL" id="CP003282">
    <property type="protein sequence ID" value="AFG37129.1"/>
    <property type="molecule type" value="Genomic_DNA"/>
</dbReference>
<evidence type="ECO:0000313" key="3">
    <source>
        <dbReference type="EMBL" id="AFG37129.1"/>
    </source>
</evidence>
<feature type="transmembrane region" description="Helical" evidence="2">
    <location>
        <begin position="59"/>
        <end position="78"/>
    </location>
</feature>
<feature type="transmembrane region" description="Helical" evidence="2">
    <location>
        <begin position="137"/>
        <end position="153"/>
    </location>
</feature>
<proteinExistence type="predicted"/>
<feature type="region of interest" description="Disordered" evidence="1">
    <location>
        <begin position="163"/>
        <end position="221"/>
    </location>
</feature>
<dbReference type="STRING" id="889378.Spiaf_1042"/>
<keyword evidence="2" id="KW-0472">Membrane</keyword>
<dbReference type="AlphaFoldDB" id="H9UHY6"/>
<evidence type="ECO:0000313" key="4">
    <source>
        <dbReference type="Proteomes" id="UP000007383"/>
    </source>
</evidence>
<feature type="transmembrane region" description="Helical" evidence="2">
    <location>
        <begin position="20"/>
        <end position="38"/>
    </location>
</feature>
<name>H9UHY6_SPIAZ</name>